<dbReference type="GO" id="GO:0006166">
    <property type="term" value="P:purine ribonucleoside salvage"/>
    <property type="evidence" value="ECO:0007669"/>
    <property type="project" value="UniProtKB-UniRule"/>
</dbReference>
<dbReference type="NCBIfam" id="NF002634">
    <property type="entry name" value="PRK02304.1-3"/>
    <property type="match status" value="1"/>
</dbReference>
<evidence type="ECO:0000256" key="6">
    <source>
        <dbReference type="ARBA" id="ARBA00011893"/>
    </source>
</evidence>
<dbReference type="InterPro" id="IPR005764">
    <property type="entry name" value="Ade_phspho_trans"/>
</dbReference>
<comment type="subunit">
    <text evidence="11">Homodimer.</text>
</comment>
<dbReference type="GO" id="GO:0002055">
    <property type="term" value="F:adenine binding"/>
    <property type="evidence" value="ECO:0007669"/>
    <property type="project" value="TreeGrafter"/>
</dbReference>
<dbReference type="GO" id="GO:0005737">
    <property type="term" value="C:cytoplasm"/>
    <property type="evidence" value="ECO:0007669"/>
    <property type="project" value="UniProtKB-SubCell"/>
</dbReference>
<keyword evidence="10 11" id="KW-0660">Purine salvage</keyword>
<dbReference type="CDD" id="cd06223">
    <property type="entry name" value="PRTases_typeI"/>
    <property type="match status" value="1"/>
</dbReference>
<evidence type="ECO:0000313" key="13">
    <source>
        <dbReference type="EMBL" id="MBC2777444.1"/>
    </source>
</evidence>
<dbReference type="HAMAP" id="MF_00004">
    <property type="entry name" value="Aden_phosphoribosyltr"/>
    <property type="match status" value="1"/>
</dbReference>
<keyword evidence="8 11" id="KW-0328">Glycosyltransferase</keyword>
<keyword evidence="7 11" id="KW-0963">Cytoplasm</keyword>
<dbReference type="GO" id="GO:0016208">
    <property type="term" value="F:AMP binding"/>
    <property type="evidence" value="ECO:0007669"/>
    <property type="project" value="TreeGrafter"/>
</dbReference>
<dbReference type="Proteomes" id="UP000564378">
    <property type="component" value="Unassembled WGS sequence"/>
</dbReference>
<keyword evidence="9 11" id="KW-0808">Transferase</keyword>
<dbReference type="GO" id="GO:0006168">
    <property type="term" value="P:adenine salvage"/>
    <property type="evidence" value="ECO:0007669"/>
    <property type="project" value="InterPro"/>
</dbReference>
<accession>A0A842I101</accession>
<dbReference type="GO" id="GO:0003999">
    <property type="term" value="F:adenine phosphoribosyltransferase activity"/>
    <property type="evidence" value="ECO:0007669"/>
    <property type="project" value="UniProtKB-UniRule"/>
</dbReference>
<evidence type="ECO:0000256" key="1">
    <source>
        <dbReference type="ARBA" id="ARBA00000868"/>
    </source>
</evidence>
<comment type="catalytic activity">
    <reaction evidence="1 11">
        <text>AMP + diphosphate = 5-phospho-alpha-D-ribose 1-diphosphate + adenine</text>
        <dbReference type="Rhea" id="RHEA:16609"/>
        <dbReference type="ChEBI" id="CHEBI:16708"/>
        <dbReference type="ChEBI" id="CHEBI:33019"/>
        <dbReference type="ChEBI" id="CHEBI:58017"/>
        <dbReference type="ChEBI" id="CHEBI:456215"/>
        <dbReference type="EC" id="2.4.2.7"/>
    </reaction>
</comment>
<comment type="caution">
    <text evidence="13">The sequence shown here is derived from an EMBL/GenBank/DDBJ whole genome shotgun (WGS) entry which is preliminary data.</text>
</comment>
<dbReference type="SUPFAM" id="SSF53271">
    <property type="entry name" value="PRTase-like"/>
    <property type="match status" value="1"/>
</dbReference>
<evidence type="ECO:0000256" key="7">
    <source>
        <dbReference type="ARBA" id="ARBA00022490"/>
    </source>
</evidence>
<organism evidence="13 14">
    <name type="scientific">Parasphingopyxis marina</name>
    <dbReference type="NCBI Taxonomy" id="2761622"/>
    <lineage>
        <taxon>Bacteria</taxon>
        <taxon>Pseudomonadati</taxon>
        <taxon>Pseudomonadota</taxon>
        <taxon>Alphaproteobacteria</taxon>
        <taxon>Sphingomonadales</taxon>
        <taxon>Sphingomonadaceae</taxon>
        <taxon>Parasphingopyxis</taxon>
    </lineage>
</organism>
<proteinExistence type="inferred from homology"/>
<dbReference type="GO" id="GO:0044209">
    <property type="term" value="P:AMP salvage"/>
    <property type="evidence" value="ECO:0007669"/>
    <property type="project" value="UniProtKB-UniRule"/>
</dbReference>
<dbReference type="PANTHER" id="PTHR32315">
    <property type="entry name" value="ADENINE PHOSPHORIBOSYLTRANSFERASE"/>
    <property type="match status" value="1"/>
</dbReference>
<reference evidence="13 14" key="1">
    <citation type="submission" date="2020-08" db="EMBL/GenBank/DDBJ databases">
        <title>Draft genome sequence of Parasphingopyxis sp. GrpM-11.</title>
        <authorList>
            <person name="Oh J."/>
            <person name="Roh D.-H."/>
        </authorList>
    </citation>
    <scope>NUCLEOTIDE SEQUENCE [LARGE SCALE GENOMIC DNA]</scope>
    <source>
        <strain evidence="13 14">GrpM-11</strain>
    </source>
</reference>
<comment type="similarity">
    <text evidence="5 11">Belongs to the purine/pyrimidine phosphoribosyltransferase family.</text>
</comment>
<dbReference type="Gene3D" id="3.40.50.2020">
    <property type="match status" value="1"/>
</dbReference>
<evidence type="ECO:0000256" key="2">
    <source>
        <dbReference type="ARBA" id="ARBA00003968"/>
    </source>
</evidence>
<dbReference type="InterPro" id="IPR050054">
    <property type="entry name" value="UPRTase/APRTase"/>
</dbReference>
<dbReference type="FunFam" id="3.40.50.2020:FF:000021">
    <property type="entry name" value="Adenine phosphoribosyltransferase"/>
    <property type="match status" value="1"/>
</dbReference>
<dbReference type="AlphaFoldDB" id="A0A842I101"/>
<evidence type="ECO:0000313" key="14">
    <source>
        <dbReference type="Proteomes" id="UP000564378"/>
    </source>
</evidence>
<dbReference type="EMBL" id="JACJVJ010000001">
    <property type="protein sequence ID" value="MBC2777444.1"/>
    <property type="molecule type" value="Genomic_DNA"/>
</dbReference>
<dbReference type="UniPathway" id="UPA00588">
    <property type="reaction ID" value="UER00646"/>
</dbReference>
<evidence type="ECO:0000259" key="12">
    <source>
        <dbReference type="Pfam" id="PF00156"/>
    </source>
</evidence>
<evidence type="ECO:0000256" key="11">
    <source>
        <dbReference type="HAMAP-Rule" id="MF_00004"/>
    </source>
</evidence>
<dbReference type="NCBIfam" id="TIGR01090">
    <property type="entry name" value="apt"/>
    <property type="match status" value="1"/>
</dbReference>
<evidence type="ECO:0000256" key="3">
    <source>
        <dbReference type="ARBA" id="ARBA00004496"/>
    </source>
</evidence>
<dbReference type="InterPro" id="IPR029057">
    <property type="entry name" value="PRTase-like"/>
</dbReference>
<comment type="subcellular location">
    <subcellularLocation>
        <location evidence="3 11">Cytoplasm</location>
    </subcellularLocation>
</comment>
<feature type="domain" description="Phosphoribosyltransferase" evidence="12">
    <location>
        <begin position="59"/>
        <end position="155"/>
    </location>
</feature>
<dbReference type="PANTHER" id="PTHR32315:SF3">
    <property type="entry name" value="ADENINE PHOSPHORIBOSYLTRANSFERASE"/>
    <property type="match status" value="1"/>
</dbReference>
<comment type="pathway">
    <text evidence="4 11">Purine metabolism; AMP biosynthesis via salvage pathway; AMP from adenine: step 1/1.</text>
</comment>
<sequence length="189" mass="19670">MARHEALSGALSGDNSDLKALIRTIPDFPTQGIQFRDITTLLLDAEGFALTIERMTAMVDGPIDAVAAIEARGFVFGAAIAREIGAGIVLVRKRGKLPGGTVSVDYALEYGSDSLEMHDDAIPQGARVLVVDDLIATGGTVLAAVKLLRGAGAEVGQSLFVIDLPDLGGSAKLREAGVSSDSLFEFEGD</sequence>
<comment type="function">
    <text evidence="2 11">Catalyzes a salvage reaction resulting in the formation of AMP, that is energically less costly than de novo synthesis.</text>
</comment>
<evidence type="ECO:0000256" key="10">
    <source>
        <dbReference type="ARBA" id="ARBA00022726"/>
    </source>
</evidence>
<evidence type="ECO:0000256" key="8">
    <source>
        <dbReference type="ARBA" id="ARBA00022676"/>
    </source>
</evidence>
<evidence type="ECO:0000256" key="9">
    <source>
        <dbReference type="ARBA" id="ARBA00022679"/>
    </source>
</evidence>
<dbReference type="NCBIfam" id="NF002636">
    <property type="entry name" value="PRK02304.1-5"/>
    <property type="match status" value="1"/>
</dbReference>
<dbReference type="EC" id="2.4.2.7" evidence="6 11"/>
<keyword evidence="14" id="KW-1185">Reference proteome</keyword>
<dbReference type="InterPro" id="IPR000836">
    <property type="entry name" value="PRTase_dom"/>
</dbReference>
<evidence type="ECO:0000256" key="4">
    <source>
        <dbReference type="ARBA" id="ARBA00004659"/>
    </source>
</evidence>
<dbReference type="Pfam" id="PF00156">
    <property type="entry name" value="Pribosyltran"/>
    <property type="match status" value="1"/>
</dbReference>
<name>A0A842I101_9SPHN</name>
<evidence type="ECO:0000256" key="5">
    <source>
        <dbReference type="ARBA" id="ARBA00008391"/>
    </source>
</evidence>
<gene>
    <name evidence="11" type="primary">apt</name>
    <name evidence="13" type="ORF">H6P80_07395</name>
</gene>
<protein>
    <recommendedName>
        <fullName evidence="6 11">Adenine phosphoribosyltransferase</fullName>
        <shortName evidence="11">APRT</shortName>
        <ecNumber evidence="6 11">2.4.2.7</ecNumber>
    </recommendedName>
</protein>